<dbReference type="InterPro" id="IPR023213">
    <property type="entry name" value="CAT-like_dom_sf"/>
</dbReference>
<evidence type="ECO:0000256" key="2">
    <source>
        <dbReference type="SAM" id="MobiDB-lite"/>
    </source>
</evidence>
<organism evidence="3 4">
    <name type="scientific">Colletotrichum incanum</name>
    <name type="common">Soybean anthracnose fungus</name>
    <dbReference type="NCBI Taxonomy" id="1573173"/>
    <lineage>
        <taxon>Eukaryota</taxon>
        <taxon>Fungi</taxon>
        <taxon>Dikarya</taxon>
        <taxon>Ascomycota</taxon>
        <taxon>Pezizomycotina</taxon>
        <taxon>Sordariomycetes</taxon>
        <taxon>Hypocreomycetidae</taxon>
        <taxon>Glomerellales</taxon>
        <taxon>Glomerellaceae</taxon>
        <taxon>Colletotrichum</taxon>
        <taxon>Colletotrichum spaethianum species complex</taxon>
    </lineage>
</organism>
<dbReference type="Pfam" id="PF02458">
    <property type="entry name" value="Transferase"/>
    <property type="match status" value="1"/>
</dbReference>
<evidence type="ECO:0000256" key="1">
    <source>
        <dbReference type="ARBA" id="ARBA00022679"/>
    </source>
</evidence>
<dbReference type="PANTHER" id="PTHR31896:SF13">
    <property type="entry name" value="TRICHOTHECENE 3-O-ACETYLTRANSFERASE"/>
    <property type="match status" value="1"/>
</dbReference>
<sequence length="435" mass="48308">MLSILSWGRRGEEVGLIPPSLFENGSPTHDTWLGSKAAAVLKEGLERMLAQAKHLVGTIEQDEDGPRSFVKRKNSTAKFVVQYLDSPENKFPSFAEIEKAHVVTTTLGDINVLSNAPMTYGEKPEAHPDTNPVIASFKANFIPVGLILNMHSHHYSNDVVDWGSFTKQLVENCFAVIDKTKFPTFDPKCLDRSRFTAPIISEESRADAPPQADRHPQHKHSQSLMFHLPKSKAAELKKAAPPNDGSWISTYDAVSALVWRTFSKIREPVYKPDTNTNPIWAEAVNMTKRLTDPKMPVCMQGNLFFATMSTMSPILQLTVTEIVSEAPLSKLASYTCQMTNDVTGEMLASTLQMLAPIRNKEDLSIRVNSFPPMSLVLTDWRSADVCKADFSFAKPTAFRHLFDTVTEGLVIIYSPHNEPAGDDDGIELQVAFEKG</sequence>
<keyword evidence="1 3" id="KW-0808">Transferase</keyword>
<dbReference type="Gene3D" id="3.30.559.10">
    <property type="entry name" value="Chloramphenicol acetyltransferase-like domain"/>
    <property type="match status" value="2"/>
</dbReference>
<dbReference type="EMBL" id="LFIW01001979">
    <property type="protein sequence ID" value="KZL80110.1"/>
    <property type="molecule type" value="Genomic_DNA"/>
</dbReference>
<reference evidence="3 4" key="1">
    <citation type="submission" date="2015-06" db="EMBL/GenBank/DDBJ databases">
        <title>Survival trade-offs in plant roots during colonization by closely related pathogenic and mutualistic fungi.</title>
        <authorList>
            <person name="Hacquard S."/>
            <person name="Kracher B."/>
            <person name="Hiruma K."/>
            <person name="Weinman A."/>
            <person name="Muench P."/>
            <person name="Garrido Oter R."/>
            <person name="Ver Loren van Themaat E."/>
            <person name="Dallerey J.-F."/>
            <person name="Damm U."/>
            <person name="Henrissat B."/>
            <person name="Lespinet O."/>
            <person name="Thon M."/>
            <person name="Kemen E."/>
            <person name="McHardy A.C."/>
            <person name="Schulze-Lefert P."/>
            <person name="O'Connell R.J."/>
        </authorList>
    </citation>
    <scope>NUCLEOTIDE SEQUENCE [LARGE SCALE GENOMIC DNA]</scope>
    <source>
        <strain evidence="3 4">MAFF 238704</strain>
    </source>
</reference>
<evidence type="ECO:0000313" key="4">
    <source>
        <dbReference type="Proteomes" id="UP000076584"/>
    </source>
</evidence>
<proteinExistence type="predicted"/>
<keyword evidence="4" id="KW-1185">Reference proteome</keyword>
<protein>
    <submittedName>
        <fullName evidence="3">Acyl transferase</fullName>
    </submittedName>
</protein>
<dbReference type="STRING" id="1573173.A0A167AGB2"/>
<name>A0A167AGB2_COLIC</name>
<dbReference type="GO" id="GO:0016740">
    <property type="term" value="F:transferase activity"/>
    <property type="evidence" value="ECO:0007669"/>
    <property type="project" value="UniProtKB-KW"/>
</dbReference>
<accession>A0A167AGB2</accession>
<feature type="region of interest" description="Disordered" evidence="2">
    <location>
        <begin position="201"/>
        <end position="224"/>
    </location>
</feature>
<dbReference type="PANTHER" id="PTHR31896">
    <property type="entry name" value="FAMILY REGULATORY PROTEIN, PUTATIVE (AFU_ORTHOLOGUE AFUA_3G14730)-RELATED"/>
    <property type="match status" value="1"/>
</dbReference>
<evidence type="ECO:0000313" key="3">
    <source>
        <dbReference type="EMBL" id="KZL80110.1"/>
    </source>
</evidence>
<gene>
    <name evidence="3" type="ORF">CI238_05446</name>
</gene>
<dbReference type="AlphaFoldDB" id="A0A167AGB2"/>
<dbReference type="Proteomes" id="UP000076584">
    <property type="component" value="Unassembled WGS sequence"/>
</dbReference>
<comment type="caution">
    <text evidence="3">The sequence shown here is derived from an EMBL/GenBank/DDBJ whole genome shotgun (WGS) entry which is preliminary data.</text>
</comment>
<dbReference type="InterPro" id="IPR051283">
    <property type="entry name" value="Sec_Metabolite_Acyltrans"/>
</dbReference>